<protein>
    <submittedName>
        <fullName evidence="2">Uncharacterized protein</fullName>
    </submittedName>
</protein>
<sequence length="146" mass="16876">MVITAVWYYILDIVLCAATFFIIRKLYKKIPIINWEKTLRTITSKKIRKYIEIGYLLILIVFFIFCVGEIVIPSIKDLPLIVSGEYAESTGTISQIVKDTVYITDNDGQDIEIVIGKIRTNGFKEGDDVLVYYYPNMKCGFLYHIE</sequence>
<dbReference type="AlphaFoldDB" id="A0A6N2W1Z5"/>
<dbReference type="EMBL" id="CACRTG010000035">
    <property type="protein sequence ID" value="VYT33456.1"/>
    <property type="molecule type" value="Genomic_DNA"/>
</dbReference>
<name>A0A6N2W1Z5_9FIRM</name>
<organism evidence="2">
    <name type="scientific">[Clostridium] nexile</name>
    <dbReference type="NCBI Taxonomy" id="29361"/>
    <lineage>
        <taxon>Bacteria</taxon>
        <taxon>Bacillati</taxon>
        <taxon>Bacillota</taxon>
        <taxon>Clostridia</taxon>
        <taxon>Lachnospirales</taxon>
        <taxon>Lachnospiraceae</taxon>
        <taxon>Tyzzerella</taxon>
    </lineage>
</organism>
<reference evidence="2" key="1">
    <citation type="submission" date="2019-11" db="EMBL/GenBank/DDBJ databases">
        <authorList>
            <person name="Feng L."/>
        </authorList>
    </citation>
    <scope>NUCLEOTIDE SEQUENCE</scope>
    <source>
        <strain evidence="2">CnexileLFYP112</strain>
    </source>
</reference>
<feature type="transmembrane region" description="Helical" evidence="1">
    <location>
        <begin position="53"/>
        <end position="72"/>
    </location>
</feature>
<keyword evidence="1" id="KW-0472">Membrane</keyword>
<gene>
    <name evidence="2" type="ORF">CNLFYP112_02895</name>
</gene>
<keyword evidence="1" id="KW-1133">Transmembrane helix</keyword>
<proteinExistence type="predicted"/>
<feature type="transmembrane region" description="Helical" evidence="1">
    <location>
        <begin position="6"/>
        <end position="23"/>
    </location>
</feature>
<keyword evidence="1" id="KW-0812">Transmembrane</keyword>
<evidence type="ECO:0000256" key="1">
    <source>
        <dbReference type="SAM" id="Phobius"/>
    </source>
</evidence>
<accession>A0A6N2W1Z5</accession>
<evidence type="ECO:0000313" key="2">
    <source>
        <dbReference type="EMBL" id="VYT33456.1"/>
    </source>
</evidence>